<accession>A0A371CXD8</accession>
<proteinExistence type="predicted"/>
<feature type="region of interest" description="Disordered" evidence="1">
    <location>
        <begin position="92"/>
        <end position="172"/>
    </location>
</feature>
<keyword evidence="3" id="KW-1185">Reference proteome</keyword>
<dbReference type="AlphaFoldDB" id="A0A371CXD8"/>
<name>A0A371CXD8_9APHY</name>
<evidence type="ECO:0000256" key="1">
    <source>
        <dbReference type="SAM" id="MobiDB-lite"/>
    </source>
</evidence>
<evidence type="ECO:0000313" key="3">
    <source>
        <dbReference type="Proteomes" id="UP000256964"/>
    </source>
</evidence>
<reference evidence="2 3" key="1">
    <citation type="journal article" date="2018" name="Biotechnol. Biofuels">
        <title>Integrative visual omics of the white-rot fungus Polyporus brumalis exposes the biotechnological potential of its oxidative enzymes for delignifying raw plant biomass.</title>
        <authorList>
            <person name="Miyauchi S."/>
            <person name="Rancon A."/>
            <person name="Drula E."/>
            <person name="Hage H."/>
            <person name="Chaduli D."/>
            <person name="Favel A."/>
            <person name="Grisel S."/>
            <person name="Henrissat B."/>
            <person name="Herpoel-Gimbert I."/>
            <person name="Ruiz-Duenas F.J."/>
            <person name="Chevret D."/>
            <person name="Hainaut M."/>
            <person name="Lin J."/>
            <person name="Wang M."/>
            <person name="Pangilinan J."/>
            <person name="Lipzen A."/>
            <person name="Lesage-Meessen L."/>
            <person name="Navarro D."/>
            <person name="Riley R."/>
            <person name="Grigoriev I.V."/>
            <person name="Zhou S."/>
            <person name="Raouche S."/>
            <person name="Rosso M.N."/>
        </authorList>
    </citation>
    <scope>NUCLEOTIDE SEQUENCE [LARGE SCALE GENOMIC DNA]</scope>
    <source>
        <strain evidence="2 3">BRFM 1820</strain>
    </source>
</reference>
<protein>
    <submittedName>
        <fullName evidence="2">Uncharacterized protein</fullName>
    </submittedName>
</protein>
<dbReference type="Proteomes" id="UP000256964">
    <property type="component" value="Unassembled WGS sequence"/>
</dbReference>
<sequence>MHGSPFSRTAAPQASLRSVPRITEDWNPDISRLRATSHTARGTSVCGRSCRLPVDMRSSPLRTHTQTAAGVPSPSAQTVTTAAQCQCTGGAAKAHHRTGPLPFEGERPEKGTHGRVPTTRGSSTPSARITLRQHDCCFSAPPLPHPPPGRREQDRSTSYSGATGLQPCPGSH</sequence>
<evidence type="ECO:0000313" key="2">
    <source>
        <dbReference type="EMBL" id="RDX44962.1"/>
    </source>
</evidence>
<organism evidence="2 3">
    <name type="scientific">Lentinus brumalis</name>
    <dbReference type="NCBI Taxonomy" id="2498619"/>
    <lineage>
        <taxon>Eukaryota</taxon>
        <taxon>Fungi</taxon>
        <taxon>Dikarya</taxon>
        <taxon>Basidiomycota</taxon>
        <taxon>Agaricomycotina</taxon>
        <taxon>Agaricomycetes</taxon>
        <taxon>Polyporales</taxon>
        <taxon>Polyporaceae</taxon>
        <taxon>Lentinus</taxon>
    </lineage>
</organism>
<dbReference type="EMBL" id="KZ857443">
    <property type="protein sequence ID" value="RDX44962.1"/>
    <property type="molecule type" value="Genomic_DNA"/>
</dbReference>
<gene>
    <name evidence="2" type="ORF">OH76DRAFT_1031440</name>
</gene>